<protein>
    <recommendedName>
        <fullName evidence="3">Phosphohexomutase</fullName>
    </recommendedName>
    <alternativeName>
        <fullName evidence="4">Phosphomannose isomerase</fullName>
    </alternativeName>
</protein>
<dbReference type="GO" id="GO:0004476">
    <property type="term" value="F:mannose-6-phosphate isomerase activity"/>
    <property type="evidence" value="ECO:0007669"/>
    <property type="project" value="InterPro"/>
</dbReference>
<dbReference type="GO" id="GO:0008270">
    <property type="term" value="F:zinc ion binding"/>
    <property type="evidence" value="ECO:0007669"/>
    <property type="project" value="InterPro"/>
</dbReference>
<dbReference type="PIRSF" id="PIRSF036894">
    <property type="entry name" value="PMI_Firm_short"/>
    <property type="match status" value="1"/>
</dbReference>
<evidence type="ECO:0000256" key="3">
    <source>
        <dbReference type="ARBA" id="ARBA00029741"/>
    </source>
</evidence>
<gene>
    <name evidence="9" type="ORF">HQ35_10365</name>
</gene>
<dbReference type="InterPro" id="IPR014628">
    <property type="entry name" value="Man6P_isomerase_Firm_short"/>
</dbReference>
<keyword evidence="10" id="KW-1185">Reference proteome</keyword>
<dbReference type="SUPFAM" id="SSF51182">
    <property type="entry name" value="RmlC-like cupins"/>
    <property type="match status" value="1"/>
</dbReference>
<dbReference type="GO" id="GO:0005975">
    <property type="term" value="P:carbohydrate metabolic process"/>
    <property type="evidence" value="ECO:0007669"/>
    <property type="project" value="InterPro"/>
</dbReference>
<dbReference type="InterPro" id="IPR051804">
    <property type="entry name" value="Carb_Metab_Reg_Kinase/Isom"/>
</dbReference>
<dbReference type="EMBL" id="JQJD01000065">
    <property type="protein sequence ID" value="KGN78087.1"/>
    <property type="molecule type" value="Genomic_DNA"/>
</dbReference>
<feature type="binding site" evidence="5">
    <location>
        <position position="182"/>
    </location>
    <ligand>
        <name>Zn(2+)</name>
        <dbReference type="ChEBI" id="CHEBI:29105"/>
    </ligand>
</feature>
<comment type="cofactor">
    <cofactor evidence="5">
        <name>Zn(2+)</name>
        <dbReference type="ChEBI" id="CHEBI:29105"/>
    </cofactor>
    <text evidence="5">Binds 1 zinc ion per subunit.</text>
</comment>
<dbReference type="InterPro" id="IPR014710">
    <property type="entry name" value="RmlC-like_jellyroll"/>
</dbReference>
<dbReference type="InterPro" id="IPR011051">
    <property type="entry name" value="RmlC_Cupin_sf"/>
</dbReference>
<evidence type="ECO:0000259" key="7">
    <source>
        <dbReference type="Pfam" id="PF20511"/>
    </source>
</evidence>
<evidence type="ECO:0000256" key="2">
    <source>
        <dbReference type="ARBA" id="ARBA00022833"/>
    </source>
</evidence>
<evidence type="ECO:0000256" key="5">
    <source>
        <dbReference type="PIRSR" id="PIRSR036894-1"/>
    </source>
</evidence>
<evidence type="ECO:0000259" key="8">
    <source>
        <dbReference type="Pfam" id="PF21621"/>
    </source>
</evidence>
<sequence>MDKVELYPLKFAPIYKSKIWGGTQIHEYKGLQSSAKDIGESWEISPMDGDVSVVSEGVLQGKNLESLIKGYGEELLGKEVMKRYGSTFPLLVKLIYANDDLSIQVHPDDQYALDKHDCRGKTEMWYMLKTSPDACIYKGWSRAFLSKEALREAIKTEKLMSYLAKYKVRCGDAFYLPAGKVHTIGKGCLLLEIQEASDITYRLYDFGRKDAHGKQRELHLEEALKVLDYDVEKQENRQPDTLPITSEYFKVSLNTVVESKELILTDRDSFTILFCVEGNAVITTDKGSSSLRQGETLLLPANIRQCTISPTIIGEGLSIIDCFVPTK</sequence>
<dbReference type="PANTHER" id="PTHR42742:SF3">
    <property type="entry name" value="FRUCTOKINASE"/>
    <property type="match status" value="1"/>
</dbReference>
<organism evidence="9 10">
    <name type="scientific">Porphyromonas cangingivalis</name>
    <dbReference type="NCBI Taxonomy" id="36874"/>
    <lineage>
        <taxon>Bacteria</taxon>
        <taxon>Pseudomonadati</taxon>
        <taxon>Bacteroidota</taxon>
        <taxon>Bacteroidia</taxon>
        <taxon>Bacteroidales</taxon>
        <taxon>Porphyromonadaceae</taxon>
        <taxon>Porphyromonas</taxon>
    </lineage>
</organism>
<keyword evidence="1 5" id="KW-0479">Metal-binding</keyword>
<dbReference type="RefSeq" id="WP_036852981.1">
    <property type="nucleotide sequence ID" value="NZ_JQJD01000065.1"/>
</dbReference>
<reference evidence="9 10" key="1">
    <citation type="submission" date="2014-08" db="EMBL/GenBank/DDBJ databases">
        <title>Porphyromonas cangingivalis strain:COT-109_OH1386 Genome sequencing.</title>
        <authorList>
            <person name="Wallis C."/>
            <person name="Deusch O."/>
            <person name="O'Flynn C."/>
            <person name="Davis I."/>
            <person name="Jospin G."/>
            <person name="Darling A.E."/>
            <person name="Coil D.A."/>
            <person name="Alexiev A."/>
            <person name="Horsfall A."/>
            <person name="Kirkwood N."/>
            <person name="Harris S."/>
            <person name="Eisen J.A."/>
        </authorList>
    </citation>
    <scope>NUCLEOTIDE SEQUENCE [LARGE SCALE GENOMIC DNA]</scope>
    <source>
        <strain evidence="10">COT-109 OH1386</strain>
    </source>
</reference>
<dbReference type="InterPro" id="IPR046457">
    <property type="entry name" value="PMI_typeI_cat"/>
</dbReference>
<feature type="active site" evidence="6">
    <location>
        <position position="202"/>
    </location>
</feature>
<dbReference type="InterPro" id="IPR049071">
    <property type="entry name" value="MPI_cupin_dom"/>
</dbReference>
<dbReference type="PANTHER" id="PTHR42742">
    <property type="entry name" value="TRANSCRIPTIONAL REPRESSOR MPRA"/>
    <property type="match status" value="1"/>
</dbReference>
<evidence type="ECO:0000313" key="10">
    <source>
        <dbReference type="Proteomes" id="UP000030125"/>
    </source>
</evidence>
<dbReference type="AlphaFoldDB" id="A0A0A2EK75"/>
<name>A0A0A2EK75_PORCN</name>
<evidence type="ECO:0000256" key="1">
    <source>
        <dbReference type="ARBA" id="ARBA00022723"/>
    </source>
</evidence>
<proteinExistence type="predicted"/>
<feature type="domain" description="Phosphomannose isomerase type I catalytic" evidence="7">
    <location>
        <begin position="10"/>
        <end position="116"/>
    </location>
</feature>
<dbReference type="STRING" id="36874.HQ34_03975"/>
<keyword evidence="2 5" id="KW-0862">Zinc</keyword>
<dbReference type="Proteomes" id="UP000030125">
    <property type="component" value="Unassembled WGS sequence"/>
</dbReference>
<dbReference type="Pfam" id="PF21621">
    <property type="entry name" value="MPI_cupin_dom"/>
    <property type="match status" value="1"/>
</dbReference>
<dbReference type="eggNOG" id="COG1482">
    <property type="taxonomic scope" value="Bacteria"/>
</dbReference>
<evidence type="ECO:0000313" key="9">
    <source>
        <dbReference type="EMBL" id="KGN78087.1"/>
    </source>
</evidence>
<comment type="caution">
    <text evidence="9">The sequence shown here is derived from an EMBL/GenBank/DDBJ whole genome shotgun (WGS) entry which is preliminary data.</text>
</comment>
<dbReference type="Pfam" id="PF20511">
    <property type="entry name" value="PMI_typeI_cat"/>
    <property type="match status" value="1"/>
</dbReference>
<feature type="binding site" evidence="5">
    <location>
        <position position="106"/>
    </location>
    <ligand>
        <name>Zn(2+)</name>
        <dbReference type="ChEBI" id="CHEBI:29105"/>
    </ligand>
</feature>
<dbReference type="OrthoDB" id="9808275at2"/>
<feature type="binding site" evidence="5">
    <location>
        <position position="123"/>
    </location>
    <ligand>
        <name>Zn(2+)</name>
        <dbReference type="ChEBI" id="CHEBI:29105"/>
    </ligand>
</feature>
<accession>A0A0A2EK75</accession>
<dbReference type="Gene3D" id="2.60.120.10">
    <property type="entry name" value="Jelly Rolls"/>
    <property type="match status" value="2"/>
</dbReference>
<evidence type="ECO:0000256" key="6">
    <source>
        <dbReference type="PIRSR" id="PIRSR036894-2"/>
    </source>
</evidence>
<evidence type="ECO:0000256" key="4">
    <source>
        <dbReference type="ARBA" id="ARBA00030762"/>
    </source>
</evidence>
<dbReference type="CDD" id="cd07010">
    <property type="entry name" value="cupin_PMI_type_I_N_bac"/>
    <property type="match status" value="1"/>
</dbReference>
<feature type="domain" description="Mannose-6-phosphate isomerase cupin" evidence="8">
    <location>
        <begin position="241"/>
        <end position="309"/>
    </location>
</feature>